<evidence type="ECO:0000256" key="1">
    <source>
        <dbReference type="ARBA" id="ARBA00004651"/>
    </source>
</evidence>
<keyword evidence="3" id="KW-1003">Cell membrane</keyword>
<protein>
    <submittedName>
        <fullName evidence="9">MFS transporter</fullName>
    </submittedName>
</protein>
<feature type="transmembrane region" description="Helical" evidence="7">
    <location>
        <begin position="234"/>
        <end position="254"/>
    </location>
</feature>
<dbReference type="AlphaFoldDB" id="A0A7Y0HQM1"/>
<keyword evidence="6 7" id="KW-0472">Membrane</keyword>
<dbReference type="PANTHER" id="PTHR43124">
    <property type="entry name" value="PURINE EFFLUX PUMP PBUE"/>
    <property type="match status" value="1"/>
</dbReference>
<dbReference type="SUPFAM" id="SSF103473">
    <property type="entry name" value="MFS general substrate transporter"/>
    <property type="match status" value="1"/>
</dbReference>
<dbReference type="InterPro" id="IPR036259">
    <property type="entry name" value="MFS_trans_sf"/>
</dbReference>
<dbReference type="CDD" id="cd17473">
    <property type="entry name" value="MFS_arabinose_efflux_permease_like"/>
    <property type="match status" value="1"/>
</dbReference>
<evidence type="ECO:0000259" key="8">
    <source>
        <dbReference type="PROSITE" id="PS50850"/>
    </source>
</evidence>
<feature type="transmembrane region" description="Helical" evidence="7">
    <location>
        <begin position="286"/>
        <end position="308"/>
    </location>
</feature>
<feature type="transmembrane region" description="Helical" evidence="7">
    <location>
        <begin position="197"/>
        <end position="214"/>
    </location>
</feature>
<feature type="transmembrane region" description="Helical" evidence="7">
    <location>
        <begin position="261"/>
        <end position="280"/>
    </location>
</feature>
<dbReference type="EMBL" id="JABBNI010000027">
    <property type="protein sequence ID" value="NMM63948.1"/>
    <property type="molecule type" value="Genomic_DNA"/>
</dbReference>
<proteinExistence type="predicted"/>
<keyword evidence="10" id="KW-1185">Reference proteome</keyword>
<evidence type="ECO:0000256" key="7">
    <source>
        <dbReference type="SAM" id="Phobius"/>
    </source>
</evidence>
<evidence type="ECO:0000256" key="5">
    <source>
        <dbReference type="ARBA" id="ARBA00022989"/>
    </source>
</evidence>
<dbReference type="RefSeq" id="WP_169298541.1">
    <property type="nucleotide sequence ID" value="NZ_JABBNI010000027.1"/>
</dbReference>
<keyword evidence="4 7" id="KW-0812">Transmembrane</keyword>
<evidence type="ECO:0000256" key="3">
    <source>
        <dbReference type="ARBA" id="ARBA00022475"/>
    </source>
</evidence>
<comment type="subcellular location">
    <subcellularLocation>
        <location evidence="1">Cell membrane</location>
        <topology evidence="1">Multi-pass membrane protein</topology>
    </subcellularLocation>
</comment>
<accession>A0A7Y0HQM1</accession>
<evidence type="ECO:0000313" key="10">
    <source>
        <dbReference type="Proteomes" id="UP000537131"/>
    </source>
</evidence>
<sequence length="387" mass="41590">MKKLLKVSVLSISMITVMAGAAVSPALGNINNAFPSASANLIKMILTLPAIFIIAFSLLSGKLTSLLSKKQVLIIGILIYIIGGVGPVFVSSLTHVLVFRAILGMGCGLIMPISQSLIADFFIGDERTEMIGYSSAASNLMGIISSVVVGTLSSIRWKYGFYIYLVALIVLVLNVIALPKQKNKVGSKVKSNLNKEVYFLSAYMCLITIAFYAVPTNISLFMRKEHIGNSSSAGLAIAVFTFGGFISGIILSNIKKKLKEFTISAGIGMMFLGYIVLLYSHNISNLLISVALVGFAFSMIYPLIFLITSSISDKNSNSKAISIVSSSMFLGQFLSAIVLQCIGSILSNNSIRFNFKILSVCLGVALVISLIFQFRLKVNSDIFSKSA</sequence>
<organism evidence="9 10">
    <name type="scientific">Clostridium muellerianum</name>
    <dbReference type="NCBI Taxonomy" id="2716538"/>
    <lineage>
        <taxon>Bacteria</taxon>
        <taxon>Bacillati</taxon>
        <taxon>Bacillota</taxon>
        <taxon>Clostridia</taxon>
        <taxon>Eubacteriales</taxon>
        <taxon>Clostridiaceae</taxon>
        <taxon>Clostridium</taxon>
    </lineage>
</organism>
<keyword evidence="5 7" id="KW-1133">Transmembrane helix</keyword>
<dbReference type="InterPro" id="IPR011701">
    <property type="entry name" value="MFS"/>
</dbReference>
<feature type="transmembrane region" description="Helical" evidence="7">
    <location>
        <begin position="72"/>
        <end position="90"/>
    </location>
</feature>
<feature type="transmembrane region" description="Helical" evidence="7">
    <location>
        <begin position="40"/>
        <end position="60"/>
    </location>
</feature>
<reference evidence="9 10" key="2">
    <citation type="submission" date="2020-06" db="EMBL/GenBank/DDBJ databases">
        <title>Complete Genome Sequence of Clostridium muelleri sp. nov. P21T, an Acid-Alcohol Producing Acetogen Isolated from Old Hay.</title>
        <authorList>
            <person name="Duncan K.E."/>
            <person name="Tanner R.S."/>
        </authorList>
    </citation>
    <scope>NUCLEOTIDE SEQUENCE [LARGE SCALE GENOMIC DNA]</scope>
    <source>
        <strain evidence="9 10">P21</strain>
    </source>
</reference>
<dbReference type="Pfam" id="PF07690">
    <property type="entry name" value="MFS_1"/>
    <property type="match status" value="1"/>
</dbReference>
<evidence type="ECO:0000256" key="2">
    <source>
        <dbReference type="ARBA" id="ARBA00022448"/>
    </source>
</evidence>
<dbReference type="GO" id="GO:0005886">
    <property type="term" value="C:plasma membrane"/>
    <property type="evidence" value="ECO:0007669"/>
    <property type="project" value="UniProtKB-SubCell"/>
</dbReference>
<evidence type="ECO:0000313" key="9">
    <source>
        <dbReference type="EMBL" id="NMM63948.1"/>
    </source>
</evidence>
<keyword evidence="2" id="KW-0813">Transport</keyword>
<comment type="caution">
    <text evidence="9">The sequence shown here is derived from an EMBL/GenBank/DDBJ whole genome shotgun (WGS) entry which is preliminary data.</text>
</comment>
<evidence type="ECO:0000256" key="4">
    <source>
        <dbReference type="ARBA" id="ARBA00022692"/>
    </source>
</evidence>
<feature type="transmembrane region" description="Helical" evidence="7">
    <location>
        <begin position="7"/>
        <end position="28"/>
    </location>
</feature>
<feature type="transmembrane region" description="Helical" evidence="7">
    <location>
        <begin position="159"/>
        <end position="177"/>
    </location>
</feature>
<gene>
    <name evidence="9" type="ORF">HBE96_14945</name>
</gene>
<reference evidence="9 10" key="1">
    <citation type="submission" date="2020-04" db="EMBL/GenBank/DDBJ databases">
        <authorList>
            <person name="Doyle D.A."/>
        </authorList>
    </citation>
    <scope>NUCLEOTIDE SEQUENCE [LARGE SCALE GENOMIC DNA]</scope>
    <source>
        <strain evidence="9 10">P21</strain>
    </source>
</reference>
<feature type="transmembrane region" description="Helical" evidence="7">
    <location>
        <begin position="320"/>
        <end position="345"/>
    </location>
</feature>
<dbReference type="PROSITE" id="PS50850">
    <property type="entry name" value="MFS"/>
    <property type="match status" value="1"/>
</dbReference>
<dbReference type="GO" id="GO:0022857">
    <property type="term" value="F:transmembrane transporter activity"/>
    <property type="evidence" value="ECO:0007669"/>
    <property type="project" value="InterPro"/>
</dbReference>
<dbReference type="PANTHER" id="PTHR43124:SF3">
    <property type="entry name" value="CHLORAMPHENICOL EFFLUX PUMP RV0191"/>
    <property type="match status" value="1"/>
</dbReference>
<dbReference type="InterPro" id="IPR020846">
    <property type="entry name" value="MFS_dom"/>
</dbReference>
<dbReference type="Proteomes" id="UP000537131">
    <property type="component" value="Unassembled WGS sequence"/>
</dbReference>
<dbReference type="InterPro" id="IPR050189">
    <property type="entry name" value="MFS_Efflux_Transporters"/>
</dbReference>
<name>A0A7Y0HQM1_9CLOT</name>
<dbReference type="Gene3D" id="1.20.1250.20">
    <property type="entry name" value="MFS general substrate transporter like domains"/>
    <property type="match status" value="1"/>
</dbReference>
<feature type="transmembrane region" description="Helical" evidence="7">
    <location>
        <begin position="130"/>
        <end position="153"/>
    </location>
</feature>
<feature type="transmembrane region" description="Helical" evidence="7">
    <location>
        <begin position="357"/>
        <end position="376"/>
    </location>
</feature>
<evidence type="ECO:0000256" key="6">
    <source>
        <dbReference type="ARBA" id="ARBA00023136"/>
    </source>
</evidence>
<feature type="domain" description="Major facilitator superfamily (MFS) profile" evidence="8">
    <location>
        <begin position="1"/>
        <end position="377"/>
    </location>
</feature>